<organism evidence="1 2">
    <name type="scientific">Cichlidogyrus casuarinus</name>
    <dbReference type="NCBI Taxonomy" id="1844966"/>
    <lineage>
        <taxon>Eukaryota</taxon>
        <taxon>Metazoa</taxon>
        <taxon>Spiralia</taxon>
        <taxon>Lophotrochozoa</taxon>
        <taxon>Platyhelminthes</taxon>
        <taxon>Monogenea</taxon>
        <taxon>Monopisthocotylea</taxon>
        <taxon>Dactylogyridea</taxon>
        <taxon>Ancyrocephalidae</taxon>
        <taxon>Cichlidogyrus</taxon>
    </lineage>
</organism>
<dbReference type="AlphaFoldDB" id="A0ABD2Q2U9"/>
<keyword evidence="2" id="KW-1185">Reference proteome</keyword>
<feature type="non-terminal residue" evidence="1">
    <location>
        <position position="1"/>
    </location>
</feature>
<reference evidence="1 2" key="1">
    <citation type="submission" date="2024-11" db="EMBL/GenBank/DDBJ databases">
        <title>Adaptive evolution of stress response genes in parasites aligns with host niche diversity.</title>
        <authorList>
            <person name="Hahn C."/>
            <person name="Resl P."/>
        </authorList>
    </citation>
    <scope>NUCLEOTIDE SEQUENCE [LARGE SCALE GENOMIC DNA]</scope>
    <source>
        <strain evidence="1">EGGRZ-B1_66</strain>
        <tissue evidence="1">Body</tissue>
    </source>
</reference>
<sequence length="112" mass="13530">VCDGLLLQFEVQQQQQMAGELLNLERRHQMRRLKRDVEIEAQRTELAEMQTEKLRGLLEHERVQRTNFEMEFCADLKAFKELLPLHQQRIEERLQDDRRLQKFDPDAVKNNT</sequence>
<accession>A0ABD2Q2U9</accession>
<evidence type="ECO:0000313" key="1">
    <source>
        <dbReference type="EMBL" id="KAL3313943.1"/>
    </source>
</evidence>
<dbReference type="EMBL" id="JBJKFK010001147">
    <property type="protein sequence ID" value="KAL3313943.1"/>
    <property type="molecule type" value="Genomic_DNA"/>
</dbReference>
<proteinExistence type="predicted"/>
<evidence type="ECO:0000313" key="2">
    <source>
        <dbReference type="Proteomes" id="UP001626550"/>
    </source>
</evidence>
<gene>
    <name evidence="1" type="ORF">Ciccas_007452</name>
</gene>
<protein>
    <submittedName>
        <fullName evidence="1">Uncharacterized protein</fullName>
    </submittedName>
</protein>
<name>A0ABD2Q2U9_9PLAT</name>
<comment type="caution">
    <text evidence="1">The sequence shown here is derived from an EMBL/GenBank/DDBJ whole genome shotgun (WGS) entry which is preliminary data.</text>
</comment>
<dbReference type="Proteomes" id="UP001626550">
    <property type="component" value="Unassembled WGS sequence"/>
</dbReference>